<evidence type="ECO:0000256" key="2">
    <source>
        <dbReference type="ARBA" id="ARBA00022475"/>
    </source>
</evidence>
<evidence type="ECO:0000256" key="5">
    <source>
        <dbReference type="ARBA" id="ARBA00023136"/>
    </source>
</evidence>
<protein>
    <submittedName>
        <fullName evidence="8">DedA family protein</fullName>
    </submittedName>
</protein>
<accession>A0ABT3NY83</accession>
<dbReference type="Proteomes" id="UP001526430">
    <property type="component" value="Unassembled WGS sequence"/>
</dbReference>
<keyword evidence="3 6" id="KW-0812">Transmembrane</keyword>
<feature type="domain" description="VTT" evidence="7">
    <location>
        <begin position="30"/>
        <end position="160"/>
    </location>
</feature>
<dbReference type="InterPro" id="IPR051311">
    <property type="entry name" value="DedA_domain"/>
</dbReference>
<keyword evidence="9" id="KW-1185">Reference proteome</keyword>
<feature type="transmembrane region" description="Helical" evidence="6">
    <location>
        <begin position="48"/>
        <end position="69"/>
    </location>
</feature>
<dbReference type="Pfam" id="PF09335">
    <property type="entry name" value="VTT_dom"/>
    <property type="match status" value="1"/>
</dbReference>
<evidence type="ECO:0000313" key="9">
    <source>
        <dbReference type="Proteomes" id="UP001526430"/>
    </source>
</evidence>
<evidence type="ECO:0000256" key="1">
    <source>
        <dbReference type="ARBA" id="ARBA00004651"/>
    </source>
</evidence>
<dbReference type="EMBL" id="JAPFQI010000013">
    <property type="protein sequence ID" value="MCW8087091.1"/>
    <property type="molecule type" value="Genomic_DNA"/>
</dbReference>
<comment type="caution">
    <text evidence="8">The sequence shown here is derived from an EMBL/GenBank/DDBJ whole genome shotgun (WGS) entry which is preliminary data.</text>
</comment>
<feature type="transmembrane region" description="Helical" evidence="6">
    <location>
        <begin position="139"/>
        <end position="160"/>
    </location>
</feature>
<keyword evidence="5 6" id="KW-0472">Membrane</keyword>
<feature type="transmembrane region" description="Helical" evidence="6">
    <location>
        <begin position="180"/>
        <end position="196"/>
    </location>
</feature>
<dbReference type="InterPro" id="IPR032816">
    <property type="entry name" value="VTT_dom"/>
</dbReference>
<dbReference type="PANTHER" id="PTHR42709:SF6">
    <property type="entry name" value="UNDECAPRENYL PHOSPHATE TRANSPORTER A"/>
    <property type="match status" value="1"/>
</dbReference>
<evidence type="ECO:0000259" key="7">
    <source>
        <dbReference type="Pfam" id="PF09335"/>
    </source>
</evidence>
<evidence type="ECO:0000313" key="8">
    <source>
        <dbReference type="EMBL" id="MCW8087091.1"/>
    </source>
</evidence>
<reference evidence="8 9" key="1">
    <citation type="submission" date="2022-10" db="EMBL/GenBank/DDBJ databases">
        <title>Roseococcus glaciei nov., sp. nov., isolated from glacier.</title>
        <authorList>
            <person name="Liu Q."/>
            <person name="Xin Y.-H."/>
        </authorList>
    </citation>
    <scope>NUCLEOTIDE SEQUENCE [LARGE SCALE GENOMIC DNA]</scope>
    <source>
        <strain evidence="8 9">MDT2-1-1</strain>
    </source>
</reference>
<keyword evidence="4 6" id="KW-1133">Transmembrane helix</keyword>
<gene>
    <name evidence="8" type="ORF">OF850_15770</name>
</gene>
<evidence type="ECO:0000256" key="4">
    <source>
        <dbReference type="ARBA" id="ARBA00022989"/>
    </source>
</evidence>
<organism evidence="8 9">
    <name type="scientific">Sabulicella glaciei</name>
    <dbReference type="NCBI Taxonomy" id="2984948"/>
    <lineage>
        <taxon>Bacteria</taxon>
        <taxon>Pseudomonadati</taxon>
        <taxon>Pseudomonadota</taxon>
        <taxon>Alphaproteobacteria</taxon>
        <taxon>Acetobacterales</taxon>
        <taxon>Acetobacteraceae</taxon>
        <taxon>Sabulicella</taxon>
    </lineage>
</organism>
<name>A0ABT3NY83_9PROT</name>
<evidence type="ECO:0000256" key="6">
    <source>
        <dbReference type="SAM" id="Phobius"/>
    </source>
</evidence>
<feature type="transmembrane region" description="Helical" evidence="6">
    <location>
        <begin position="6"/>
        <end position="27"/>
    </location>
</feature>
<comment type="subcellular location">
    <subcellularLocation>
        <location evidence="1">Cell membrane</location>
        <topology evidence="1">Multi-pass membrane protein</topology>
    </subcellularLocation>
</comment>
<proteinExistence type="predicted"/>
<sequence length="200" mass="21811">MMDLVTSWVAAAGYLGVFALMFLENLFPPIPSEVIMPLAGFAAARGEMSLFGAILAGILGTIVGNAAWFEAARAFGSDRTRALVARFGGWIGVRERDIGEGEAALRRWGPLAVFLGRMMPGIRTLISVPAGLIEMPRPLFYGLTTLGTVIWVGGLAVLGYVLEERYTAIEGYIDPLSKPLLALAALVLVWWVWRAWRRKD</sequence>
<dbReference type="RefSeq" id="WP_301591238.1">
    <property type="nucleotide sequence ID" value="NZ_JAPFQI010000013.1"/>
</dbReference>
<dbReference type="PANTHER" id="PTHR42709">
    <property type="entry name" value="ALKALINE PHOSPHATASE LIKE PROTEIN"/>
    <property type="match status" value="1"/>
</dbReference>
<keyword evidence="2" id="KW-1003">Cell membrane</keyword>
<evidence type="ECO:0000256" key="3">
    <source>
        <dbReference type="ARBA" id="ARBA00022692"/>
    </source>
</evidence>